<keyword evidence="2" id="KW-0472">Membrane</keyword>
<dbReference type="Proteomes" id="UP000244898">
    <property type="component" value="Unassembled WGS sequence"/>
</dbReference>
<dbReference type="PANTHER" id="PTHR13325:SF3">
    <property type="entry name" value="MEMBRANE-BOUND TRANSCRIPTION FACTOR SITE-2 PROTEASE"/>
    <property type="match status" value="1"/>
</dbReference>
<accession>A0A2R8CEU3</accession>
<dbReference type="GO" id="GO:0031293">
    <property type="term" value="P:membrane protein intracellular domain proteolysis"/>
    <property type="evidence" value="ECO:0007669"/>
    <property type="project" value="TreeGrafter"/>
</dbReference>
<feature type="transmembrane region" description="Helical" evidence="2">
    <location>
        <begin position="170"/>
        <end position="190"/>
    </location>
</feature>
<evidence type="ECO:0000313" key="3">
    <source>
        <dbReference type="EMBL" id="SPJ30889.1"/>
    </source>
</evidence>
<protein>
    <recommendedName>
        <fullName evidence="5">Peptidase M50</fullName>
    </recommendedName>
</protein>
<dbReference type="GO" id="GO:0004222">
    <property type="term" value="F:metalloendopeptidase activity"/>
    <property type="evidence" value="ECO:0007669"/>
    <property type="project" value="InterPro"/>
</dbReference>
<dbReference type="GO" id="GO:0005737">
    <property type="term" value="C:cytoplasm"/>
    <property type="evidence" value="ECO:0007669"/>
    <property type="project" value="TreeGrafter"/>
</dbReference>
<keyword evidence="4" id="KW-1185">Reference proteome</keyword>
<feature type="coiled-coil region" evidence="1">
    <location>
        <begin position="468"/>
        <end position="495"/>
    </location>
</feature>
<name>A0A2R8CEU3_9RHOB</name>
<proteinExistence type="predicted"/>
<dbReference type="PANTHER" id="PTHR13325">
    <property type="entry name" value="PROTEASE M50 MEMBRANE-BOUND TRANSCRIPTION FACTOR SITE 2 PROTEASE"/>
    <property type="match status" value="1"/>
</dbReference>
<evidence type="ECO:0000256" key="2">
    <source>
        <dbReference type="SAM" id="Phobius"/>
    </source>
</evidence>
<feature type="transmembrane region" description="Helical" evidence="2">
    <location>
        <begin position="302"/>
        <end position="323"/>
    </location>
</feature>
<evidence type="ECO:0008006" key="5">
    <source>
        <dbReference type="Google" id="ProtNLM"/>
    </source>
</evidence>
<feature type="transmembrane region" description="Helical" evidence="2">
    <location>
        <begin position="329"/>
        <end position="356"/>
    </location>
</feature>
<dbReference type="AlphaFoldDB" id="A0A2R8CEU3"/>
<feature type="transmembrane region" description="Helical" evidence="2">
    <location>
        <begin position="368"/>
        <end position="391"/>
    </location>
</feature>
<gene>
    <name evidence="3" type="ORF">TRM7615_04426</name>
</gene>
<dbReference type="Gene3D" id="2.40.50.100">
    <property type="match status" value="1"/>
</dbReference>
<evidence type="ECO:0000256" key="1">
    <source>
        <dbReference type="SAM" id="Coils"/>
    </source>
</evidence>
<sequence length="656" mass="72153">MMDGQRVMREIWDLTEARFGSECPTQDEVIHLLAQLHGADLMIGRNLPDLGELDKRASDISRRTLMSRVKNPMAIRLPIFDPDKFLSATLSLVGWMFSPIGGFLWLLLVIAGTVQAVLVWPELTNNLSDQVLSVQNIALLLLVYPIVKAVHELGHAYAVKKWGGEVHEIGIMFLVLLPVPYVDASASLSFREWWRRAIVGGAGILVEVALAAAAILIWAQMEPGLTRAAMFNVALIGSISTVLFNGNPLLRFDGYYVFCDLIGIPNLGTRSNKYLGYLVQRYAFGMDEAENPAVARGERTWFVVYAISAFIYRLTVMLAIGLFVATKFFVVGVLLGILVVFNMALLPILKSLWFVISGRAVSRHRTRAVTVTFGGAALLVAGLFLLPFPYFTVSQGVVWLPENSAVRAGTAGTVAEVIAQPGRPVKAGDPLVRLEDPRLEASLEVQEIHLRGLTLQLAAAGVSDPVSARILKEEVNRAKDELERMRDRQEALVLRAPRGGAWQHPLPDDLVGAFLGRGAVVGHVVSEQDRRLRVVVGQADVDLVRTNSLNVEVRLIYDMEEVIPAVVLREVPAGDRELPSAALSTAGGGPFAIDPKFADRPHALENVFMFDLAVDSINAALLPGARIYARFEHSDAPVAERVWRSVRRLFLRNFNV</sequence>
<organism evidence="3 4">
    <name type="scientific">Falsiruegeria mediterranea M17</name>
    <dbReference type="NCBI Taxonomy" id="1200281"/>
    <lineage>
        <taxon>Bacteria</taxon>
        <taxon>Pseudomonadati</taxon>
        <taxon>Pseudomonadota</taxon>
        <taxon>Alphaproteobacteria</taxon>
        <taxon>Rhodobacterales</taxon>
        <taxon>Roseobacteraceae</taxon>
        <taxon>Falsiruegeria</taxon>
    </lineage>
</organism>
<dbReference type="EMBL" id="ONZG01000014">
    <property type="protein sequence ID" value="SPJ30889.1"/>
    <property type="molecule type" value="Genomic_DNA"/>
</dbReference>
<dbReference type="InterPro" id="IPR001193">
    <property type="entry name" value="MBTPS2"/>
</dbReference>
<dbReference type="GO" id="GO:0016020">
    <property type="term" value="C:membrane"/>
    <property type="evidence" value="ECO:0007669"/>
    <property type="project" value="InterPro"/>
</dbReference>
<keyword evidence="2" id="KW-1133">Transmembrane helix</keyword>
<evidence type="ECO:0000313" key="4">
    <source>
        <dbReference type="Proteomes" id="UP000244898"/>
    </source>
</evidence>
<feature type="transmembrane region" description="Helical" evidence="2">
    <location>
        <begin position="197"/>
        <end position="219"/>
    </location>
</feature>
<reference evidence="4" key="1">
    <citation type="submission" date="2018-03" db="EMBL/GenBank/DDBJ databases">
        <authorList>
            <person name="Rodrigo-Torres L."/>
            <person name="Arahal R. D."/>
            <person name="Lucena T."/>
        </authorList>
    </citation>
    <scope>NUCLEOTIDE SEQUENCE [LARGE SCALE GENOMIC DNA]</scope>
    <source>
        <strain evidence="4">CECT 7615</strain>
    </source>
</reference>
<feature type="transmembrane region" description="Helical" evidence="2">
    <location>
        <begin position="225"/>
        <end position="244"/>
    </location>
</feature>
<keyword evidence="2" id="KW-0812">Transmembrane</keyword>
<feature type="transmembrane region" description="Helical" evidence="2">
    <location>
        <begin position="92"/>
        <end position="119"/>
    </location>
</feature>
<keyword evidence="1" id="KW-0175">Coiled coil</keyword>